<sequence>MSLLEVSISLSFFLGLVFLAYVCILVRGFVKAKPERPGDPGELDWHFVIPCRDEQAVIGGTLGYLESTFPEAHLWVIDDASGDGTAAIVAERAARNPRIHLLARKPPDARKGKGAALNHGYREISRHVGDSDLRARTIVVVVDADGRPSANMLELCAGPDAFADESVGAVQVEVRMVNRDVERPLPGKGPLANKFAAMLARMQDIEFRGPISAMQIIRRRTGTVNMGGNGQMNRLTALDSIAGESAEPWGNALLEDFELGLRLMLAGWRTAYSRGSWVDQEALWSLPPLVVQRTRWAQGSMQCLRYLPRVWGSPCFSTAGFLEILYFMLRPWVQVVGSIVYVIPLAVFAFNAAAYRDFMAGFLANGGLLLMFAYAVVGVAEFAIWGWFYRSRCEPGVSRRSAVYYGLSVALYSVLNYVIAWRAFGRFVSGRGSWKKTRRNSELAGTRAPAVGAVTK</sequence>
<evidence type="ECO:0000256" key="2">
    <source>
        <dbReference type="ARBA" id="ARBA00022676"/>
    </source>
</evidence>
<keyword evidence="4 7" id="KW-0812">Transmembrane</keyword>
<gene>
    <name evidence="8" type="ORF">EDD35_7113</name>
</gene>
<dbReference type="InterPro" id="IPR029044">
    <property type="entry name" value="Nucleotide-diphossugar_trans"/>
</dbReference>
<accession>A0A3N2H6W9</accession>
<feature type="transmembrane region" description="Helical" evidence="7">
    <location>
        <begin position="335"/>
        <end position="355"/>
    </location>
</feature>
<dbReference type="RefSeq" id="WP_123686599.1">
    <property type="nucleotide sequence ID" value="NZ_RKHY01000001.1"/>
</dbReference>
<evidence type="ECO:0000256" key="5">
    <source>
        <dbReference type="ARBA" id="ARBA00022989"/>
    </source>
</evidence>
<keyword evidence="9" id="KW-1185">Reference proteome</keyword>
<proteinExistence type="predicted"/>
<keyword evidence="3 8" id="KW-0808">Transferase</keyword>
<evidence type="ECO:0000256" key="1">
    <source>
        <dbReference type="ARBA" id="ARBA00004141"/>
    </source>
</evidence>
<keyword evidence="6 7" id="KW-0472">Membrane</keyword>
<organism evidence="8 9">
    <name type="scientific">Amycolatopsis thermoflava</name>
    <dbReference type="NCBI Taxonomy" id="84480"/>
    <lineage>
        <taxon>Bacteria</taxon>
        <taxon>Bacillati</taxon>
        <taxon>Actinomycetota</taxon>
        <taxon>Actinomycetes</taxon>
        <taxon>Pseudonocardiales</taxon>
        <taxon>Pseudonocardiaceae</taxon>
        <taxon>Amycolatopsis</taxon>
        <taxon>Amycolatopsis methanolica group</taxon>
    </lineage>
</organism>
<dbReference type="Proteomes" id="UP000274843">
    <property type="component" value="Unassembled WGS sequence"/>
</dbReference>
<feature type="transmembrane region" description="Helical" evidence="7">
    <location>
        <begin position="6"/>
        <end position="26"/>
    </location>
</feature>
<dbReference type="AlphaFoldDB" id="A0A3N2H6W9"/>
<keyword evidence="2" id="KW-0328">Glycosyltransferase</keyword>
<dbReference type="EMBL" id="RKHY01000001">
    <property type="protein sequence ID" value="ROS44666.1"/>
    <property type="molecule type" value="Genomic_DNA"/>
</dbReference>
<dbReference type="Gene3D" id="3.90.550.10">
    <property type="entry name" value="Spore Coat Polysaccharide Biosynthesis Protein SpsA, Chain A"/>
    <property type="match status" value="1"/>
</dbReference>
<dbReference type="SUPFAM" id="SSF53448">
    <property type="entry name" value="Nucleotide-diphospho-sugar transferases"/>
    <property type="match status" value="1"/>
</dbReference>
<dbReference type="GeneID" id="301848353"/>
<dbReference type="GO" id="GO:0016757">
    <property type="term" value="F:glycosyltransferase activity"/>
    <property type="evidence" value="ECO:0007669"/>
    <property type="project" value="UniProtKB-KW"/>
</dbReference>
<evidence type="ECO:0000256" key="3">
    <source>
        <dbReference type="ARBA" id="ARBA00022679"/>
    </source>
</evidence>
<protein>
    <submittedName>
        <fullName evidence="8">Cellulose synthase/poly-beta-1,6-N-acetylglucosamine synthase-like glycosyltransferase</fullName>
    </submittedName>
</protein>
<dbReference type="PANTHER" id="PTHR43867:SF2">
    <property type="entry name" value="CELLULOSE SYNTHASE CATALYTIC SUBUNIT A [UDP-FORMING]"/>
    <property type="match status" value="1"/>
</dbReference>
<dbReference type="GO" id="GO:0016020">
    <property type="term" value="C:membrane"/>
    <property type="evidence" value="ECO:0007669"/>
    <property type="project" value="UniProtKB-SubCell"/>
</dbReference>
<feature type="transmembrane region" description="Helical" evidence="7">
    <location>
        <begin position="367"/>
        <end position="390"/>
    </location>
</feature>
<evidence type="ECO:0000313" key="9">
    <source>
        <dbReference type="Proteomes" id="UP000274843"/>
    </source>
</evidence>
<feature type="transmembrane region" description="Helical" evidence="7">
    <location>
        <begin position="402"/>
        <end position="424"/>
    </location>
</feature>
<dbReference type="InterPro" id="IPR050321">
    <property type="entry name" value="Glycosyltr_2/OpgH_subfam"/>
</dbReference>
<name>A0A3N2H6W9_9PSEU</name>
<keyword evidence="5 7" id="KW-1133">Transmembrane helix</keyword>
<dbReference type="Pfam" id="PF13641">
    <property type="entry name" value="Glyco_tranf_2_3"/>
    <property type="match status" value="1"/>
</dbReference>
<evidence type="ECO:0000313" key="8">
    <source>
        <dbReference type="EMBL" id="ROS44666.1"/>
    </source>
</evidence>
<comment type="caution">
    <text evidence="8">The sequence shown here is derived from an EMBL/GenBank/DDBJ whole genome shotgun (WGS) entry which is preliminary data.</text>
</comment>
<evidence type="ECO:0000256" key="7">
    <source>
        <dbReference type="SAM" id="Phobius"/>
    </source>
</evidence>
<evidence type="ECO:0000256" key="4">
    <source>
        <dbReference type="ARBA" id="ARBA00022692"/>
    </source>
</evidence>
<comment type="subcellular location">
    <subcellularLocation>
        <location evidence="1">Membrane</location>
        <topology evidence="1">Multi-pass membrane protein</topology>
    </subcellularLocation>
</comment>
<dbReference type="PANTHER" id="PTHR43867">
    <property type="entry name" value="CELLULOSE SYNTHASE CATALYTIC SUBUNIT A [UDP-FORMING]"/>
    <property type="match status" value="1"/>
</dbReference>
<reference evidence="8 9" key="1">
    <citation type="submission" date="2018-11" db="EMBL/GenBank/DDBJ databases">
        <title>Sequencing the genomes of 1000 actinobacteria strains.</title>
        <authorList>
            <person name="Klenk H.-P."/>
        </authorList>
    </citation>
    <scope>NUCLEOTIDE SEQUENCE [LARGE SCALE GENOMIC DNA]</scope>
    <source>
        <strain evidence="8 9">DSM 44348</strain>
    </source>
</reference>
<evidence type="ECO:0000256" key="6">
    <source>
        <dbReference type="ARBA" id="ARBA00023136"/>
    </source>
</evidence>